<dbReference type="InterPro" id="IPR002942">
    <property type="entry name" value="S4_RNA-bd"/>
</dbReference>
<dbReference type="SUPFAM" id="SSF55174">
    <property type="entry name" value="Alpha-L RNA-binding motif"/>
    <property type="match status" value="1"/>
</dbReference>
<keyword evidence="2 6" id="KW-0699">rRNA-binding</keyword>
<dbReference type="InterPro" id="IPR022802">
    <property type="entry name" value="Ribosomal_uS4_arc"/>
</dbReference>
<feature type="domain" description="RNA-binding S4" evidence="8">
    <location>
        <begin position="103"/>
        <end position="165"/>
    </location>
</feature>
<evidence type="ECO:0000259" key="9">
    <source>
        <dbReference type="SMART" id="SM01390"/>
    </source>
</evidence>
<dbReference type="GO" id="GO:0006412">
    <property type="term" value="P:translation"/>
    <property type="evidence" value="ECO:0007669"/>
    <property type="project" value="UniProtKB-UniRule"/>
</dbReference>
<keyword evidence="4 6" id="KW-0689">Ribosomal protein</keyword>
<protein>
    <recommendedName>
        <fullName evidence="6">Small ribosomal subunit protein uS4</fullName>
    </recommendedName>
</protein>
<evidence type="ECO:0000256" key="4">
    <source>
        <dbReference type="ARBA" id="ARBA00022980"/>
    </source>
</evidence>
<dbReference type="HAMAP" id="MF_01306_A">
    <property type="entry name" value="Ribosomal_uS4_A"/>
    <property type="match status" value="1"/>
</dbReference>
<dbReference type="PROSITE" id="PS50889">
    <property type="entry name" value="S4"/>
    <property type="match status" value="1"/>
</dbReference>
<dbReference type="SMART" id="SM00363">
    <property type="entry name" value="S4"/>
    <property type="match status" value="1"/>
</dbReference>
<dbReference type="GO" id="GO:0019843">
    <property type="term" value="F:rRNA binding"/>
    <property type="evidence" value="ECO:0007669"/>
    <property type="project" value="UniProtKB-UniRule"/>
</dbReference>
<comment type="subunit">
    <text evidence="6">Part of the 30S ribosomal subunit. Contacts protein S5. The interaction surface between S4 and S5 is involved in control of translational fidelity.</text>
</comment>
<keyword evidence="5 6" id="KW-0687">Ribonucleoprotein</keyword>
<dbReference type="GO" id="GO:0042274">
    <property type="term" value="P:ribosomal small subunit biogenesis"/>
    <property type="evidence" value="ECO:0007669"/>
    <property type="project" value="TreeGrafter"/>
</dbReference>
<comment type="similarity">
    <text evidence="1 6 7">Belongs to the universal ribosomal protein uS4 family.</text>
</comment>
<dbReference type="NCBIfam" id="TIGR01018">
    <property type="entry name" value="uS4_arch"/>
    <property type="match status" value="1"/>
</dbReference>
<reference evidence="10" key="1">
    <citation type="journal article" date="2020" name="mSystems">
        <title>Genome- and Community-Level Interaction Insights into Carbon Utilization and Element Cycling Functions of Hydrothermarchaeota in Hydrothermal Sediment.</title>
        <authorList>
            <person name="Zhou Z."/>
            <person name="Liu Y."/>
            <person name="Xu W."/>
            <person name="Pan J."/>
            <person name="Luo Z.H."/>
            <person name="Li M."/>
        </authorList>
    </citation>
    <scope>NUCLEOTIDE SEQUENCE [LARGE SCALE GENOMIC DNA]</scope>
    <source>
        <strain evidence="10">SpSt-1074</strain>
    </source>
</reference>
<dbReference type="InterPro" id="IPR001912">
    <property type="entry name" value="Ribosomal_uS4_N"/>
</dbReference>
<dbReference type="PANTHER" id="PTHR11831">
    <property type="entry name" value="30S 40S RIBOSOMAL PROTEIN"/>
    <property type="match status" value="1"/>
</dbReference>
<evidence type="ECO:0000256" key="3">
    <source>
        <dbReference type="ARBA" id="ARBA00022884"/>
    </source>
</evidence>
<dbReference type="EMBL" id="DRXH01000166">
    <property type="protein sequence ID" value="HHM44595.1"/>
    <property type="molecule type" value="Genomic_DNA"/>
</dbReference>
<dbReference type="InterPro" id="IPR036986">
    <property type="entry name" value="S4_RNA-bd_sf"/>
</dbReference>
<sequence>MGDPKRIKKKYETPGHPWRKERLDEELKLMGDYGLRNKREIWRASSQLRKYRSMARSLYTAVGQRRAEEEAKLMGRLYRLGLLPQQATLDDVLRLSVRDLLERRLQTIVYRLGLAKTVYQARQLIAHGKVFVGERKVKAPSYQVLRGEEESIRLSTPATPKASGE</sequence>
<comment type="function">
    <text evidence="6">One of the primary rRNA binding proteins, it binds directly to 16S rRNA where it nucleates assembly of the body of the 30S subunit.</text>
</comment>
<evidence type="ECO:0000256" key="6">
    <source>
        <dbReference type="HAMAP-Rule" id="MF_01306"/>
    </source>
</evidence>
<comment type="function">
    <text evidence="6">With S5 and S12 plays an important role in translational accuracy.</text>
</comment>
<gene>
    <name evidence="6" type="primary">rps4</name>
    <name evidence="10" type="ORF">ENM31_04790</name>
</gene>
<comment type="caution">
    <text evidence="10">The sequence shown here is derived from an EMBL/GenBank/DDBJ whole genome shotgun (WGS) entry which is preliminary data.</text>
</comment>
<dbReference type="PROSITE" id="PS00632">
    <property type="entry name" value="RIBOSOMAL_S4"/>
    <property type="match status" value="1"/>
</dbReference>
<dbReference type="SMART" id="SM01390">
    <property type="entry name" value="Ribosomal_S4"/>
    <property type="match status" value="1"/>
</dbReference>
<keyword evidence="3 6" id="KW-0694">RNA-binding</keyword>
<evidence type="ECO:0000259" key="8">
    <source>
        <dbReference type="SMART" id="SM00363"/>
    </source>
</evidence>
<dbReference type="Pfam" id="PF01479">
    <property type="entry name" value="S4"/>
    <property type="match status" value="1"/>
</dbReference>
<evidence type="ECO:0000256" key="5">
    <source>
        <dbReference type="ARBA" id="ARBA00023274"/>
    </source>
</evidence>
<accession>A0A7J3VUH3</accession>
<organism evidence="10">
    <name type="scientific">Caldiarchaeum subterraneum</name>
    <dbReference type="NCBI Taxonomy" id="311458"/>
    <lineage>
        <taxon>Archaea</taxon>
        <taxon>Nitrososphaerota</taxon>
        <taxon>Candidatus Caldarchaeales</taxon>
        <taxon>Candidatus Caldarchaeaceae</taxon>
        <taxon>Candidatus Caldarchaeum</taxon>
    </lineage>
</organism>
<dbReference type="GO" id="GO:0003735">
    <property type="term" value="F:structural constituent of ribosome"/>
    <property type="evidence" value="ECO:0007669"/>
    <property type="project" value="InterPro"/>
</dbReference>
<dbReference type="CDD" id="cd00165">
    <property type="entry name" value="S4"/>
    <property type="match status" value="1"/>
</dbReference>
<evidence type="ECO:0000313" key="10">
    <source>
        <dbReference type="EMBL" id="HHM44595.1"/>
    </source>
</evidence>
<dbReference type="GO" id="GO:0015935">
    <property type="term" value="C:small ribosomal subunit"/>
    <property type="evidence" value="ECO:0007669"/>
    <property type="project" value="InterPro"/>
</dbReference>
<proteinExistence type="inferred from homology"/>
<dbReference type="NCBIfam" id="NF003139">
    <property type="entry name" value="PRK04051.1"/>
    <property type="match status" value="1"/>
</dbReference>
<dbReference type="InterPro" id="IPR022801">
    <property type="entry name" value="Ribosomal_uS4"/>
</dbReference>
<dbReference type="Pfam" id="PF00163">
    <property type="entry name" value="Ribosomal_S4"/>
    <property type="match status" value="1"/>
</dbReference>
<name>A0A7J3VUH3_CALS0</name>
<dbReference type="PANTHER" id="PTHR11831:SF5">
    <property type="entry name" value="40S RIBOSOMAL PROTEIN S9"/>
    <property type="match status" value="1"/>
</dbReference>
<dbReference type="InterPro" id="IPR018079">
    <property type="entry name" value="Ribosomal_uS4_CS"/>
</dbReference>
<evidence type="ECO:0000256" key="7">
    <source>
        <dbReference type="RuleBase" id="RU003699"/>
    </source>
</evidence>
<dbReference type="Gene3D" id="3.10.290.10">
    <property type="entry name" value="RNA-binding S4 domain"/>
    <property type="match status" value="1"/>
</dbReference>
<evidence type="ECO:0000256" key="1">
    <source>
        <dbReference type="ARBA" id="ARBA00007465"/>
    </source>
</evidence>
<feature type="domain" description="Small ribosomal subunit protein uS4 N-terminal" evidence="9">
    <location>
        <begin position="5"/>
        <end position="102"/>
    </location>
</feature>
<dbReference type="InterPro" id="IPR005710">
    <property type="entry name" value="Ribosomal_uS4_euk/arc"/>
</dbReference>
<evidence type="ECO:0000256" key="2">
    <source>
        <dbReference type="ARBA" id="ARBA00022730"/>
    </source>
</evidence>
<dbReference type="AlphaFoldDB" id="A0A7J3VUH3"/>